<proteinExistence type="predicted"/>
<sequence>MTELRTHSHDGHPVTALDTGAGPTLLVVHPGGGDVTCWDGVARRLVDDFRVVRIRRRIYLPGAQIALPHSMATEAADIVAVAALLAAPVLLVGHSSGAVAALEAALLAPSAFAGLWLYEPPMPTTEPVAGEAGPRARAAVDRGDLVEAVRIHLRDVVRMPADLVDAMLADPRTREAFLVHAAAQIADDEALDALGRGIGRFAGLGVPVTFVEGDLSPAHLRERLADLAAVLPHSRTTTLTGQGHIAHLTAPGALADSIRDAARRLTPGQRPAVG</sequence>
<evidence type="ECO:0000259" key="1">
    <source>
        <dbReference type="Pfam" id="PF12697"/>
    </source>
</evidence>
<evidence type="ECO:0000313" key="3">
    <source>
        <dbReference type="Proteomes" id="UP000317940"/>
    </source>
</evidence>
<dbReference type="SUPFAM" id="SSF53474">
    <property type="entry name" value="alpha/beta-Hydrolases"/>
    <property type="match status" value="1"/>
</dbReference>
<dbReference type="OrthoDB" id="63519at2"/>
<dbReference type="GO" id="GO:0003824">
    <property type="term" value="F:catalytic activity"/>
    <property type="evidence" value="ECO:0007669"/>
    <property type="project" value="UniProtKB-ARBA"/>
</dbReference>
<dbReference type="RefSeq" id="WP_145909686.1">
    <property type="nucleotide sequence ID" value="NZ_BAAAMZ010000001.1"/>
</dbReference>
<organism evidence="2 3">
    <name type="scientific">Kitasatospora viridis</name>
    <dbReference type="NCBI Taxonomy" id="281105"/>
    <lineage>
        <taxon>Bacteria</taxon>
        <taxon>Bacillati</taxon>
        <taxon>Actinomycetota</taxon>
        <taxon>Actinomycetes</taxon>
        <taxon>Kitasatosporales</taxon>
        <taxon>Streptomycetaceae</taxon>
        <taxon>Kitasatospora</taxon>
    </lineage>
</organism>
<evidence type="ECO:0000313" key="2">
    <source>
        <dbReference type="EMBL" id="TWF90488.1"/>
    </source>
</evidence>
<dbReference type="AlphaFoldDB" id="A0A561TTR4"/>
<keyword evidence="3" id="KW-1185">Reference proteome</keyword>
<accession>A0A561TTR4</accession>
<dbReference type="Gene3D" id="3.40.50.1820">
    <property type="entry name" value="alpha/beta hydrolase"/>
    <property type="match status" value="1"/>
</dbReference>
<dbReference type="InterPro" id="IPR029058">
    <property type="entry name" value="AB_hydrolase_fold"/>
</dbReference>
<gene>
    <name evidence="2" type="ORF">FHX73_13535</name>
</gene>
<dbReference type="InterPro" id="IPR000073">
    <property type="entry name" value="AB_hydrolase_1"/>
</dbReference>
<reference evidence="2 3" key="1">
    <citation type="submission" date="2019-06" db="EMBL/GenBank/DDBJ databases">
        <title>Sequencing the genomes of 1000 actinobacteria strains.</title>
        <authorList>
            <person name="Klenk H.-P."/>
        </authorList>
    </citation>
    <scope>NUCLEOTIDE SEQUENCE [LARGE SCALE GENOMIC DNA]</scope>
    <source>
        <strain evidence="2 3">DSM 44826</strain>
    </source>
</reference>
<feature type="domain" description="AB hydrolase-1" evidence="1">
    <location>
        <begin position="25"/>
        <end position="256"/>
    </location>
</feature>
<dbReference type="Pfam" id="PF12697">
    <property type="entry name" value="Abhydrolase_6"/>
    <property type="match status" value="1"/>
</dbReference>
<comment type="caution">
    <text evidence="2">The sequence shown here is derived from an EMBL/GenBank/DDBJ whole genome shotgun (WGS) entry which is preliminary data.</text>
</comment>
<name>A0A561TTR4_9ACTN</name>
<dbReference type="Proteomes" id="UP000317940">
    <property type="component" value="Unassembled WGS sequence"/>
</dbReference>
<dbReference type="EMBL" id="VIWT01000003">
    <property type="protein sequence ID" value="TWF90488.1"/>
    <property type="molecule type" value="Genomic_DNA"/>
</dbReference>
<protein>
    <submittedName>
        <fullName evidence="2">Pimeloyl-ACP methyl ester carboxylesterase</fullName>
    </submittedName>
</protein>